<dbReference type="AlphaFoldDB" id="A0A428KNU2"/>
<comment type="caution">
    <text evidence="2">The sequence shown here is derived from an EMBL/GenBank/DDBJ whole genome shotgun (WGS) entry which is preliminary data.</text>
</comment>
<sequence>MGGGLLANLLAPNKAAAFGTQADTPFIGEIMIAGFNYAPRGWAMCEGQILSIAQNTALFSLLGTTYGGNGQTTFALPDLRGRVPIHFNQGPGLSYHSLGERSGAETHTLITTEMPAHIHTGSVALPCNTGQGTSNSPVGNVLAADGSGLPQFHGTANGTMGGAGSVTTNPAGGSQPHNNMQPYLALNFCIALEGIYPSRN</sequence>
<dbReference type="InterPro" id="IPR037053">
    <property type="entry name" value="Phage_tail_collar_dom_sf"/>
</dbReference>
<reference evidence="2 3" key="1">
    <citation type="submission" date="2018-12" db="EMBL/GenBank/DDBJ databases">
        <authorList>
            <person name="Feng G."/>
            <person name="Zhu H."/>
        </authorList>
    </citation>
    <scope>NUCLEOTIDE SEQUENCE [LARGE SCALE GENOMIC DNA]</scope>
    <source>
        <strain evidence="2 3">KCTC 12533</strain>
    </source>
</reference>
<evidence type="ECO:0000313" key="3">
    <source>
        <dbReference type="Proteomes" id="UP000273500"/>
    </source>
</evidence>
<dbReference type="EMBL" id="RWIT01000006">
    <property type="protein sequence ID" value="RSK48136.1"/>
    <property type="molecule type" value="Genomic_DNA"/>
</dbReference>
<dbReference type="Pfam" id="PF07484">
    <property type="entry name" value="Collar"/>
    <property type="match status" value="1"/>
</dbReference>
<protein>
    <submittedName>
        <fullName evidence="2">Phage tail protein</fullName>
    </submittedName>
</protein>
<name>A0A428KNU2_9BACT</name>
<organism evidence="2 3">
    <name type="scientific">Hymenobacter rigui</name>
    <dbReference type="NCBI Taxonomy" id="334424"/>
    <lineage>
        <taxon>Bacteria</taxon>
        <taxon>Pseudomonadati</taxon>
        <taxon>Bacteroidota</taxon>
        <taxon>Cytophagia</taxon>
        <taxon>Cytophagales</taxon>
        <taxon>Hymenobacteraceae</taxon>
        <taxon>Hymenobacter</taxon>
    </lineage>
</organism>
<proteinExistence type="predicted"/>
<feature type="domain" description="Phage tail collar" evidence="1">
    <location>
        <begin position="28"/>
        <end position="84"/>
    </location>
</feature>
<evidence type="ECO:0000259" key="1">
    <source>
        <dbReference type="Pfam" id="PF07484"/>
    </source>
</evidence>
<gene>
    <name evidence="2" type="ORF">EI291_13100</name>
</gene>
<dbReference type="InterPro" id="IPR011083">
    <property type="entry name" value="Phage_tail_collar_dom"/>
</dbReference>
<dbReference type="Gene3D" id="3.90.1340.10">
    <property type="entry name" value="Phage tail collar domain"/>
    <property type="match status" value="1"/>
</dbReference>
<dbReference type="SUPFAM" id="SSF88874">
    <property type="entry name" value="Receptor-binding domain of short tail fibre protein gp12"/>
    <property type="match status" value="1"/>
</dbReference>
<keyword evidence="3" id="KW-1185">Reference proteome</keyword>
<dbReference type="Proteomes" id="UP000273500">
    <property type="component" value="Unassembled WGS sequence"/>
</dbReference>
<dbReference type="OrthoDB" id="9810174at2"/>
<accession>A0A428KNU2</accession>
<evidence type="ECO:0000313" key="2">
    <source>
        <dbReference type="EMBL" id="RSK48136.1"/>
    </source>
</evidence>